<gene>
    <name evidence="14" type="primary">LOC106473702</name>
</gene>
<evidence type="ECO:0000256" key="6">
    <source>
        <dbReference type="ARBA" id="ARBA00022974"/>
    </source>
</evidence>
<evidence type="ECO:0000256" key="7">
    <source>
        <dbReference type="ARBA" id="ARBA00023136"/>
    </source>
</evidence>
<evidence type="ECO:0000256" key="5">
    <source>
        <dbReference type="ARBA" id="ARBA00022729"/>
    </source>
</evidence>
<evidence type="ECO:0000256" key="12">
    <source>
        <dbReference type="RuleBase" id="RU003519"/>
    </source>
</evidence>
<comment type="subcellular location">
    <subcellularLocation>
        <location evidence="1 12">Cell membrane</location>
        <topology evidence="1 12">Lipid-anchor</topology>
        <topology evidence="1 12">GPI-anchor</topology>
    </subcellularLocation>
</comment>
<proteinExistence type="inferred from homology"/>
<keyword evidence="9 12" id="KW-0357">Heparan sulfate</keyword>
<keyword evidence="13" id="KW-1185">Reference proteome</keyword>
<evidence type="ECO:0000256" key="11">
    <source>
        <dbReference type="RuleBase" id="RU003518"/>
    </source>
</evidence>
<accession>A0ABM1BW54</accession>
<evidence type="ECO:0000256" key="4">
    <source>
        <dbReference type="ARBA" id="ARBA00022622"/>
    </source>
</evidence>
<keyword evidence="8" id="KW-0325">Glycoprotein</keyword>
<evidence type="ECO:0000256" key="2">
    <source>
        <dbReference type="ARBA" id="ARBA00010260"/>
    </source>
</evidence>
<comment type="similarity">
    <text evidence="2 11">Belongs to the glypican family.</text>
</comment>
<keyword evidence="4 12" id="KW-0336">GPI-anchor</keyword>
<keyword evidence="3" id="KW-1003">Cell membrane</keyword>
<dbReference type="GeneID" id="106473702"/>
<dbReference type="PROSITE" id="PS01207">
    <property type="entry name" value="GLYPICAN"/>
    <property type="match status" value="1"/>
</dbReference>
<protein>
    <submittedName>
        <fullName evidence="14">Glypican-5-like isoform X1</fullName>
    </submittedName>
</protein>
<evidence type="ECO:0000256" key="9">
    <source>
        <dbReference type="ARBA" id="ARBA00023207"/>
    </source>
</evidence>
<evidence type="ECO:0000256" key="10">
    <source>
        <dbReference type="ARBA" id="ARBA00023288"/>
    </source>
</evidence>
<dbReference type="PANTHER" id="PTHR10822">
    <property type="entry name" value="GLYPICAN"/>
    <property type="match status" value="1"/>
</dbReference>
<evidence type="ECO:0000256" key="1">
    <source>
        <dbReference type="ARBA" id="ARBA00004609"/>
    </source>
</evidence>
<dbReference type="Pfam" id="PF01153">
    <property type="entry name" value="Glypican"/>
    <property type="match status" value="1"/>
</dbReference>
<keyword evidence="5" id="KW-0732">Signal</keyword>
<evidence type="ECO:0000256" key="3">
    <source>
        <dbReference type="ARBA" id="ARBA00022475"/>
    </source>
</evidence>
<comment type="function">
    <text evidence="12">Cell surface proteoglycan.</text>
</comment>
<keyword evidence="10 12" id="KW-0449">Lipoprotein</keyword>
<evidence type="ECO:0000313" key="13">
    <source>
        <dbReference type="Proteomes" id="UP000694941"/>
    </source>
</evidence>
<dbReference type="Proteomes" id="UP000694941">
    <property type="component" value="Unplaced"/>
</dbReference>
<evidence type="ECO:0000313" key="14">
    <source>
        <dbReference type="RefSeq" id="XP_013789833.1"/>
    </source>
</evidence>
<keyword evidence="6 12" id="KW-0654">Proteoglycan</keyword>
<dbReference type="InterPro" id="IPR001863">
    <property type="entry name" value="Glypican"/>
</dbReference>
<keyword evidence="7 12" id="KW-0472">Membrane</keyword>
<evidence type="ECO:0000256" key="8">
    <source>
        <dbReference type="ARBA" id="ARBA00023180"/>
    </source>
</evidence>
<reference evidence="14" key="1">
    <citation type="submission" date="2025-08" db="UniProtKB">
        <authorList>
            <consortium name="RefSeq"/>
        </authorList>
    </citation>
    <scope>IDENTIFICATION</scope>
    <source>
        <tissue evidence="14">Muscle</tissue>
    </source>
</reference>
<name>A0ABM1BW54_LIMPO</name>
<dbReference type="RefSeq" id="XP_013789833.1">
    <property type="nucleotide sequence ID" value="XM_013934379.2"/>
</dbReference>
<sequence length="478" mass="53235">MEPDVQTITGQLYSGLKDFLQGKNIDLEIQLSEFFTSIFPHVYRHIINDNLADFGDEFTNCLRKAQPDIKPFGARPKSLSLRVVKSFEDVRTFLEALSLGLEVVNTTDRQVFGAECKKALVRMTYCAHCRGLTAIKPCSGYCLNVARGCLAQVTDMDHPWNEFVTGLELIVSGMITDHNIEKLLTIMDVKISESIIYAMEQGGEITTQVQRRCDDGQRTKRSAPPTSVPPIQDSVSTVAAARNFNPMLFQQLQTFVQNLADFKGYYGNLADSVCNNGSWASRSDVRCWNGNETGEYRKTIAGSGTGAQKYNPEVTIDTKQDLMVTYLVNKLVHMRRLLTLQITRTPVAESLIVSETGSGDENIKWKDGGIQDDEDYYYFESGSGYLWGMSDIDYNYFILPSGSGNLDFLQTEPPLLPTTEDAVGGSARTESDIHFDKEVETPLHIEPQDGKGNVANGTQNNFILLVSVLIIIIMDFVA</sequence>
<dbReference type="PANTHER" id="PTHR10822:SF29">
    <property type="entry name" value="DIVISION ABNORMALLY DELAYED PROTEIN"/>
    <property type="match status" value="1"/>
</dbReference>
<organism evidence="13 14">
    <name type="scientific">Limulus polyphemus</name>
    <name type="common">Atlantic horseshoe crab</name>
    <dbReference type="NCBI Taxonomy" id="6850"/>
    <lineage>
        <taxon>Eukaryota</taxon>
        <taxon>Metazoa</taxon>
        <taxon>Ecdysozoa</taxon>
        <taxon>Arthropoda</taxon>
        <taxon>Chelicerata</taxon>
        <taxon>Merostomata</taxon>
        <taxon>Xiphosura</taxon>
        <taxon>Limulidae</taxon>
        <taxon>Limulus</taxon>
    </lineage>
</organism>
<dbReference type="InterPro" id="IPR019803">
    <property type="entry name" value="Glypican_CS"/>
</dbReference>